<dbReference type="InterPro" id="IPR021678">
    <property type="entry name" value="DUF3263"/>
</dbReference>
<dbReference type="Proteomes" id="UP001321498">
    <property type="component" value="Chromosome"/>
</dbReference>
<gene>
    <name evidence="3" type="ORF">GCM10025866_07280</name>
</gene>
<accession>A0ABN6XIZ4</accession>
<proteinExistence type="predicted"/>
<name>A0ABN6XIZ4_9MICO</name>
<reference evidence="4" key="1">
    <citation type="journal article" date="2019" name="Int. J. Syst. Evol. Microbiol.">
        <title>The Global Catalogue of Microorganisms (GCM) 10K type strain sequencing project: providing services to taxonomists for standard genome sequencing and annotation.</title>
        <authorList>
            <consortium name="The Broad Institute Genomics Platform"/>
            <consortium name="The Broad Institute Genome Sequencing Center for Infectious Disease"/>
            <person name="Wu L."/>
            <person name="Ma J."/>
        </authorList>
    </citation>
    <scope>NUCLEOTIDE SEQUENCE [LARGE SCALE GENOMIC DNA]</scope>
    <source>
        <strain evidence="4">NBRC 108725</strain>
    </source>
</reference>
<sequence length="294" mass="32692">MVSVPSGAELSDRDVAILAFERTWWRHAGAKEEAIREEFGISAARYYQLLGALIDSPAALVHDPMLVKRLQRLRDARVARRAGRMNLRRTPDRRGHRPTTSNRSHAHLSDRPVRPAARRPPARRRASCTPAGRARLDRLRLGRPRHRRAHRSRRARHVPHQRPGLVRQPLRRRRGRGRCDTECDGHPGRHPDGSAHRRSGGERRGAQRNRCRRAGRPGGDALAAQGWTIGARSNASEQDISATIVYYSDPEQEGAARGLSAALNGAPIQLSDQFAVQGEDRITVVLGADYASAG</sequence>
<evidence type="ECO:0000313" key="4">
    <source>
        <dbReference type="Proteomes" id="UP001321498"/>
    </source>
</evidence>
<dbReference type="Pfam" id="PF11662">
    <property type="entry name" value="DUF3263"/>
    <property type="match status" value="1"/>
</dbReference>
<dbReference type="Gene3D" id="3.30.70.2390">
    <property type="match status" value="1"/>
</dbReference>
<dbReference type="InterPro" id="IPR027381">
    <property type="entry name" value="LytR/CpsA/Psr_C"/>
</dbReference>
<evidence type="ECO:0000313" key="3">
    <source>
        <dbReference type="EMBL" id="BDZ44819.1"/>
    </source>
</evidence>
<dbReference type="EMBL" id="AP027731">
    <property type="protein sequence ID" value="BDZ44819.1"/>
    <property type="molecule type" value="Genomic_DNA"/>
</dbReference>
<keyword evidence="4" id="KW-1185">Reference proteome</keyword>
<evidence type="ECO:0000256" key="1">
    <source>
        <dbReference type="SAM" id="MobiDB-lite"/>
    </source>
</evidence>
<feature type="compositionally biased region" description="Basic and acidic residues" evidence="1">
    <location>
        <begin position="177"/>
        <end position="205"/>
    </location>
</feature>
<protein>
    <recommendedName>
        <fullName evidence="2">LytR/CpsA/Psr regulator C-terminal domain-containing protein</fullName>
    </recommendedName>
</protein>
<feature type="compositionally biased region" description="Basic residues" evidence="1">
    <location>
        <begin position="206"/>
        <end position="215"/>
    </location>
</feature>
<evidence type="ECO:0000259" key="2">
    <source>
        <dbReference type="Pfam" id="PF13399"/>
    </source>
</evidence>
<feature type="domain" description="LytR/CpsA/Psr regulator C-terminal" evidence="2">
    <location>
        <begin position="220"/>
        <end position="290"/>
    </location>
</feature>
<organism evidence="3 4">
    <name type="scientific">Naasia aerilata</name>
    <dbReference type="NCBI Taxonomy" id="1162966"/>
    <lineage>
        <taxon>Bacteria</taxon>
        <taxon>Bacillati</taxon>
        <taxon>Actinomycetota</taxon>
        <taxon>Actinomycetes</taxon>
        <taxon>Micrococcales</taxon>
        <taxon>Microbacteriaceae</taxon>
        <taxon>Naasia</taxon>
    </lineage>
</organism>
<feature type="compositionally biased region" description="Basic residues" evidence="1">
    <location>
        <begin position="116"/>
        <end position="126"/>
    </location>
</feature>
<feature type="region of interest" description="Disordered" evidence="1">
    <location>
        <begin position="81"/>
        <end position="219"/>
    </location>
</feature>
<dbReference type="Pfam" id="PF13399">
    <property type="entry name" value="LytR_C"/>
    <property type="match status" value="1"/>
</dbReference>
<feature type="compositionally biased region" description="Basic residues" evidence="1">
    <location>
        <begin position="141"/>
        <end position="160"/>
    </location>
</feature>